<comment type="similarity">
    <text evidence="2 9">Belongs to the eukaryotic diacylglycerol kinase family.</text>
</comment>
<evidence type="ECO:0000313" key="12">
    <source>
        <dbReference type="Proteomes" id="UP000015354"/>
    </source>
</evidence>
<keyword evidence="5" id="KW-0863">Zinc-finger</keyword>
<accession>S9WD49</accession>
<organism evidence="11 12">
    <name type="scientific">Strigomonas culicis</name>
    <dbReference type="NCBI Taxonomy" id="28005"/>
    <lineage>
        <taxon>Eukaryota</taxon>
        <taxon>Discoba</taxon>
        <taxon>Euglenozoa</taxon>
        <taxon>Kinetoplastea</taxon>
        <taxon>Metakinetoplastina</taxon>
        <taxon>Trypanosomatida</taxon>
        <taxon>Trypanosomatidae</taxon>
        <taxon>Strigomonadinae</taxon>
        <taxon>Strigomonas</taxon>
    </lineage>
</organism>
<comment type="caution">
    <text evidence="11">The sequence shown here is derived from an EMBL/GenBank/DDBJ whole genome shotgun (WGS) entry which is preliminary data.</text>
</comment>
<dbReference type="SUPFAM" id="SSF111331">
    <property type="entry name" value="NAD kinase/diacylglycerol kinase-like"/>
    <property type="match status" value="1"/>
</dbReference>
<proteinExistence type="inferred from homology"/>
<dbReference type="PROSITE" id="PS50146">
    <property type="entry name" value="DAGK"/>
    <property type="match status" value="1"/>
</dbReference>
<dbReference type="GO" id="GO:0004143">
    <property type="term" value="F:ATP-dependent diacylglycerol kinase activity"/>
    <property type="evidence" value="ECO:0007669"/>
    <property type="project" value="UniProtKB-EC"/>
</dbReference>
<evidence type="ECO:0000256" key="1">
    <source>
        <dbReference type="ARBA" id="ARBA00004370"/>
    </source>
</evidence>
<sequence>MASYPTDEVFQFRNFEHAGAFVNQNSGERAAAVFVFEQLGCILGQDMVFNLFPEKGKPPAIEEAKAFIKDKKPDLLIVAGGDGTVSLGLDITDSLRDAGELGPQDCPVAVLPMGTGNDLSRSMGFGAGYVKPANDAKKRFARLINRILSARRKLMDRFRLEVTLVPAEHRCGSARAASEENADVRYEQTLGALQEAGTVESFMQDNLSPQERQDLGTKPVYTKSFMNYFSIGFDADVVSSFGRFRDENPTACTSRTVNKMWYGCFGCQAMVKSDSFPKRRVSLVIDGIETKVPSGVKALIVGNMLTYAGGSRLWRDRKDDERFTPIAVDDKRVEVTGLTGVWHMVGVGTKTRQALRIGQGSTIQLHMPANFTMQYDGEPLPAPGDKYQDVCISIHHMRQSLGCELPKGILLSTDDAVSLHAEEVVNPL</sequence>
<keyword evidence="5" id="KW-0862">Zinc</keyword>
<keyword evidence="7 9" id="KW-0067">ATP-binding</keyword>
<dbReference type="GO" id="GO:0008270">
    <property type="term" value="F:zinc ion binding"/>
    <property type="evidence" value="ECO:0007669"/>
    <property type="project" value="UniProtKB-KW"/>
</dbReference>
<evidence type="ECO:0000256" key="4">
    <source>
        <dbReference type="ARBA" id="ARBA00022741"/>
    </source>
</evidence>
<evidence type="ECO:0000256" key="6">
    <source>
        <dbReference type="ARBA" id="ARBA00022777"/>
    </source>
</evidence>
<dbReference type="AlphaFoldDB" id="S9WD49"/>
<dbReference type="GO" id="GO:0016020">
    <property type="term" value="C:membrane"/>
    <property type="evidence" value="ECO:0007669"/>
    <property type="project" value="UniProtKB-SubCell"/>
</dbReference>
<reference evidence="11 12" key="1">
    <citation type="journal article" date="2013" name="PLoS ONE">
        <title>Predicting the Proteins of Angomonas deanei, Strigomonas culicis and Their Respective Endosymbionts Reveals New Aspects of the Trypanosomatidae Family.</title>
        <authorList>
            <person name="Motta M.C."/>
            <person name="Martins A.C."/>
            <person name="de Souza S.S."/>
            <person name="Catta-Preta C.M."/>
            <person name="Silva R."/>
            <person name="Klein C.C."/>
            <person name="de Almeida L.G."/>
            <person name="de Lima Cunha O."/>
            <person name="Ciapina L.P."/>
            <person name="Brocchi M."/>
            <person name="Colabardini A.C."/>
            <person name="de Araujo Lima B."/>
            <person name="Machado C.R."/>
            <person name="de Almeida Soares C.M."/>
            <person name="Probst C.M."/>
            <person name="de Menezes C.B."/>
            <person name="Thompson C.E."/>
            <person name="Bartholomeu D.C."/>
            <person name="Gradia D.F."/>
            <person name="Pavoni D.P."/>
            <person name="Grisard E.C."/>
            <person name="Fantinatti-Garboggini F."/>
            <person name="Marchini F.K."/>
            <person name="Rodrigues-Luiz G.F."/>
            <person name="Wagner G."/>
            <person name="Goldman G.H."/>
            <person name="Fietto J.L."/>
            <person name="Elias M.C."/>
            <person name="Goldman M.H."/>
            <person name="Sagot M.F."/>
            <person name="Pereira M."/>
            <person name="Stoco P.H."/>
            <person name="de Mendonca-Neto R.P."/>
            <person name="Teixeira S.M."/>
            <person name="Maciel T.E."/>
            <person name="de Oliveira Mendes T.A."/>
            <person name="Urmenyi T.P."/>
            <person name="de Souza W."/>
            <person name="Schenkman S."/>
            <person name="de Vasconcelos A.T."/>
        </authorList>
    </citation>
    <scope>NUCLEOTIDE SEQUENCE [LARGE SCALE GENOMIC DNA]</scope>
</reference>
<dbReference type="InterPro" id="IPR001206">
    <property type="entry name" value="Diacylglycerol_kinase_cat_dom"/>
</dbReference>
<comment type="catalytic activity">
    <reaction evidence="9">
        <text>a 1,2-diacyl-sn-glycerol + ATP = a 1,2-diacyl-sn-glycero-3-phosphate + ADP + H(+)</text>
        <dbReference type="Rhea" id="RHEA:10272"/>
        <dbReference type="ChEBI" id="CHEBI:15378"/>
        <dbReference type="ChEBI" id="CHEBI:17815"/>
        <dbReference type="ChEBI" id="CHEBI:30616"/>
        <dbReference type="ChEBI" id="CHEBI:58608"/>
        <dbReference type="ChEBI" id="CHEBI:456216"/>
        <dbReference type="EC" id="2.7.1.107"/>
    </reaction>
</comment>
<keyword evidence="8" id="KW-0472">Membrane</keyword>
<keyword evidence="3 9" id="KW-0808">Transferase</keyword>
<keyword evidence="4 9" id="KW-0547">Nucleotide-binding</keyword>
<protein>
    <recommendedName>
        <fullName evidence="9">Diacylglycerol kinase</fullName>
        <shortName evidence="9">DAG kinase</shortName>
        <ecNumber evidence="9">2.7.1.107</ecNumber>
    </recommendedName>
</protein>
<dbReference type="InterPro" id="IPR037607">
    <property type="entry name" value="DGK"/>
</dbReference>
<evidence type="ECO:0000256" key="5">
    <source>
        <dbReference type="ARBA" id="ARBA00022771"/>
    </source>
</evidence>
<evidence type="ECO:0000256" key="2">
    <source>
        <dbReference type="ARBA" id="ARBA00009280"/>
    </source>
</evidence>
<dbReference type="Proteomes" id="UP000015354">
    <property type="component" value="Unassembled WGS sequence"/>
</dbReference>
<dbReference type="InterPro" id="IPR016064">
    <property type="entry name" value="NAD/diacylglycerol_kinase_sf"/>
</dbReference>
<dbReference type="InterPro" id="IPR000756">
    <property type="entry name" value="Diacylglycerol_kin_accessory"/>
</dbReference>
<dbReference type="OrthoDB" id="242257at2759"/>
<gene>
    <name evidence="11" type="ORF">STCU_00226</name>
</gene>
<dbReference type="InterPro" id="IPR017438">
    <property type="entry name" value="ATP-NAD_kinase_N"/>
</dbReference>
<feature type="domain" description="DAGKc" evidence="10">
    <location>
        <begin position="59"/>
        <end position="164"/>
    </location>
</feature>
<dbReference type="Pfam" id="PF00609">
    <property type="entry name" value="DAGK_acc"/>
    <property type="match status" value="1"/>
</dbReference>
<dbReference type="PANTHER" id="PTHR11255">
    <property type="entry name" value="DIACYLGLYCEROL KINASE"/>
    <property type="match status" value="1"/>
</dbReference>
<dbReference type="Gene3D" id="2.60.200.40">
    <property type="match status" value="1"/>
</dbReference>
<evidence type="ECO:0000256" key="3">
    <source>
        <dbReference type="ARBA" id="ARBA00022679"/>
    </source>
</evidence>
<dbReference type="EMBL" id="ATMH01000226">
    <property type="protein sequence ID" value="EPY37071.1"/>
    <property type="molecule type" value="Genomic_DNA"/>
</dbReference>
<keyword evidence="6 9" id="KW-0418">Kinase</keyword>
<dbReference type="SMART" id="SM00046">
    <property type="entry name" value="DAGKc"/>
    <property type="match status" value="1"/>
</dbReference>
<name>S9WD49_9TRYP</name>
<evidence type="ECO:0000256" key="7">
    <source>
        <dbReference type="ARBA" id="ARBA00022840"/>
    </source>
</evidence>
<dbReference type="EC" id="2.7.1.107" evidence="9"/>
<comment type="subcellular location">
    <subcellularLocation>
        <location evidence="1">Membrane</location>
    </subcellularLocation>
</comment>
<keyword evidence="5" id="KW-0479">Metal-binding</keyword>
<dbReference type="GO" id="GO:0007200">
    <property type="term" value="P:phospholipase C-activating G protein-coupled receptor signaling pathway"/>
    <property type="evidence" value="ECO:0007669"/>
    <property type="project" value="InterPro"/>
</dbReference>
<dbReference type="GO" id="GO:0005524">
    <property type="term" value="F:ATP binding"/>
    <property type="evidence" value="ECO:0007669"/>
    <property type="project" value="UniProtKB-KW"/>
</dbReference>
<evidence type="ECO:0000256" key="9">
    <source>
        <dbReference type="RuleBase" id="RU361128"/>
    </source>
</evidence>
<dbReference type="Pfam" id="PF00781">
    <property type="entry name" value="DAGK_cat"/>
    <property type="match status" value="1"/>
</dbReference>
<dbReference type="Gene3D" id="3.40.50.10330">
    <property type="entry name" value="Probable inorganic polyphosphate/atp-NAD kinase, domain 1"/>
    <property type="match status" value="1"/>
</dbReference>
<evidence type="ECO:0000256" key="8">
    <source>
        <dbReference type="ARBA" id="ARBA00023136"/>
    </source>
</evidence>
<dbReference type="SMART" id="SM00045">
    <property type="entry name" value="DAGKa"/>
    <property type="match status" value="1"/>
</dbReference>
<dbReference type="PANTHER" id="PTHR11255:SF54">
    <property type="entry name" value="DIACYLGLYCEROL KINASE THETA"/>
    <property type="match status" value="1"/>
</dbReference>
<evidence type="ECO:0000313" key="11">
    <source>
        <dbReference type="EMBL" id="EPY37071.1"/>
    </source>
</evidence>
<evidence type="ECO:0000259" key="10">
    <source>
        <dbReference type="PROSITE" id="PS50146"/>
    </source>
</evidence>
<keyword evidence="12" id="KW-1185">Reference proteome</keyword>